<name>A0AAV2A7C2_9ARAC</name>
<evidence type="ECO:0000313" key="5">
    <source>
        <dbReference type="Proteomes" id="UP001497382"/>
    </source>
</evidence>
<evidence type="ECO:0000256" key="2">
    <source>
        <dbReference type="ARBA" id="ARBA00022475"/>
    </source>
</evidence>
<keyword evidence="2" id="KW-1003">Cell membrane</keyword>
<dbReference type="GO" id="GO:0030007">
    <property type="term" value="P:intracellular potassium ion homeostasis"/>
    <property type="evidence" value="ECO:0007669"/>
    <property type="project" value="TreeGrafter"/>
</dbReference>
<keyword evidence="5" id="KW-1185">Reference proteome</keyword>
<organism evidence="4 5">
    <name type="scientific">Larinioides sclopetarius</name>
    <dbReference type="NCBI Taxonomy" id="280406"/>
    <lineage>
        <taxon>Eukaryota</taxon>
        <taxon>Metazoa</taxon>
        <taxon>Ecdysozoa</taxon>
        <taxon>Arthropoda</taxon>
        <taxon>Chelicerata</taxon>
        <taxon>Arachnida</taxon>
        <taxon>Araneae</taxon>
        <taxon>Araneomorphae</taxon>
        <taxon>Entelegynae</taxon>
        <taxon>Araneoidea</taxon>
        <taxon>Araneidae</taxon>
        <taxon>Larinioides</taxon>
    </lineage>
</organism>
<sequence length="184" mass="20262">MTCTNLGCSIRSRVKRVTVLLLHYEGFGRGIVVSTGDRTVIGRIARLTVVLDSDVKPPLAYEIRMYDRYVAAFVTVVTVIFTLWVTLGKYRLSDLLINAITTIASNVPEGLIPAIGVILTVMVYRLGKGRCLVKHLLALDTLGLTSAVILRTRVLTTKEMSVSHLWMDSEIFSVTESKDDSGST</sequence>
<proteinExistence type="predicted"/>
<protein>
    <submittedName>
        <fullName evidence="4">Uncharacterized protein</fullName>
    </submittedName>
</protein>
<dbReference type="SUPFAM" id="SSF81665">
    <property type="entry name" value="Calcium ATPase, transmembrane domain M"/>
    <property type="match status" value="1"/>
</dbReference>
<dbReference type="InterPro" id="IPR050510">
    <property type="entry name" value="Cation_transp_ATPase_P-type"/>
</dbReference>
<reference evidence="4 5" key="1">
    <citation type="submission" date="2024-04" db="EMBL/GenBank/DDBJ databases">
        <authorList>
            <person name="Rising A."/>
            <person name="Reimegard J."/>
            <person name="Sonavane S."/>
            <person name="Akerstrom W."/>
            <person name="Nylinder S."/>
            <person name="Hedman E."/>
            <person name="Kallberg Y."/>
        </authorList>
    </citation>
    <scope>NUCLEOTIDE SEQUENCE [LARGE SCALE GENOMIC DNA]</scope>
</reference>
<gene>
    <name evidence="4" type="ORF">LARSCL_LOCUS10640</name>
</gene>
<dbReference type="EMBL" id="CAXIEN010000126">
    <property type="protein sequence ID" value="CAL1279866.1"/>
    <property type="molecule type" value="Genomic_DNA"/>
</dbReference>
<dbReference type="GO" id="GO:0005886">
    <property type="term" value="C:plasma membrane"/>
    <property type="evidence" value="ECO:0007669"/>
    <property type="project" value="UniProtKB-SubCell"/>
</dbReference>
<feature type="transmembrane region" description="Helical" evidence="3">
    <location>
        <begin position="110"/>
        <end position="127"/>
    </location>
</feature>
<dbReference type="Gene3D" id="3.40.50.1000">
    <property type="entry name" value="HAD superfamily/HAD-like"/>
    <property type="match status" value="1"/>
</dbReference>
<dbReference type="GO" id="GO:0005391">
    <property type="term" value="F:P-type sodium:potassium-exchanging transporter activity"/>
    <property type="evidence" value="ECO:0007669"/>
    <property type="project" value="TreeGrafter"/>
</dbReference>
<dbReference type="AlphaFoldDB" id="A0AAV2A7C2"/>
<keyword evidence="3" id="KW-0812">Transmembrane</keyword>
<comment type="caution">
    <text evidence="4">The sequence shown here is derived from an EMBL/GenBank/DDBJ whole genome shotgun (WGS) entry which is preliminary data.</text>
</comment>
<dbReference type="PANTHER" id="PTHR43294:SF21">
    <property type="entry name" value="CATION TRANSPORTING ATPASE"/>
    <property type="match status" value="1"/>
</dbReference>
<dbReference type="Gene3D" id="1.20.1110.10">
    <property type="entry name" value="Calcium-transporting ATPase, transmembrane domain"/>
    <property type="match status" value="1"/>
</dbReference>
<feature type="transmembrane region" description="Helical" evidence="3">
    <location>
        <begin position="69"/>
        <end position="90"/>
    </location>
</feature>
<dbReference type="Proteomes" id="UP001497382">
    <property type="component" value="Unassembled WGS sequence"/>
</dbReference>
<dbReference type="InterPro" id="IPR023299">
    <property type="entry name" value="ATPase_P-typ_cyto_dom_N"/>
</dbReference>
<keyword evidence="3" id="KW-1133">Transmembrane helix</keyword>
<keyword evidence="3" id="KW-0472">Membrane</keyword>
<dbReference type="PANTHER" id="PTHR43294">
    <property type="entry name" value="SODIUM/POTASSIUM-TRANSPORTING ATPASE SUBUNIT ALPHA"/>
    <property type="match status" value="1"/>
</dbReference>
<dbReference type="GO" id="GO:0036376">
    <property type="term" value="P:sodium ion export across plasma membrane"/>
    <property type="evidence" value="ECO:0007669"/>
    <property type="project" value="TreeGrafter"/>
</dbReference>
<dbReference type="GO" id="GO:0000166">
    <property type="term" value="F:nucleotide binding"/>
    <property type="evidence" value="ECO:0007669"/>
    <property type="project" value="InterPro"/>
</dbReference>
<dbReference type="InterPro" id="IPR023214">
    <property type="entry name" value="HAD_sf"/>
</dbReference>
<comment type="subcellular location">
    <subcellularLocation>
        <location evidence="1">Cell membrane</location>
        <topology evidence="1">Multi-pass membrane protein</topology>
    </subcellularLocation>
</comment>
<dbReference type="GO" id="GO:0006883">
    <property type="term" value="P:intracellular sodium ion homeostasis"/>
    <property type="evidence" value="ECO:0007669"/>
    <property type="project" value="TreeGrafter"/>
</dbReference>
<accession>A0AAV2A7C2</accession>
<dbReference type="Gene3D" id="3.40.1110.10">
    <property type="entry name" value="Calcium-transporting ATPase, cytoplasmic domain N"/>
    <property type="match status" value="1"/>
</dbReference>
<evidence type="ECO:0000256" key="1">
    <source>
        <dbReference type="ARBA" id="ARBA00004651"/>
    </source>
</evidence>
<dbReference type="InterPro" id="IPR023298">
    <property type="entry name" value="ATPase_P-typ_TM_dom_sf"/>
</dbReference>
<dbReference type="Gene3D" id="2.70.150.10">
    <property type="entry name" value="Calcium-transporting ATPase, cytoplasmic transduction domain A"/>
    <property type="match status" value="1"/>
</dbReference>
<evidence type="ECO:0000256" key="3">
    <source>
        <dbReference type="SAM" id="Phobius"/>
    </source>
</evidence>
<dbReference type="GO" id="GO:1902600">
    <property type="term" value="P:proton transmembrane transport"/>
    <property type="evidence" value="ECO:0007669"/>
    <property type="project" value="TreeGrafter"/>
</dbReference>
<evidence type="ECO:0000313" key="4">
    <source>
        <dbReference type="EMBL" id="CAL1279866.1"/>
    </source>
</evidence>
<dbReference type="GO" id="GO:1990573">
    <property type="term" value="P:potassium ion import across plasma membrane"/>
    <property type="evidence" value="ECO:0007669"/>
    <property type="project" value="TreeGrafter"/>
</dbReference>